<dbReference type="AlphaFoldDB" id="A0AAP0RRA5"/>
<dbReference type="Proteomes" id="UP001415857">
    <property type="component" value="Unassembled WGS sequence"/>
</dbReference>
<comment type="caution">
    <text evidence="1">The sequence shown here is derived from an EMBL/GenBank/DDBJ whole genome shotgun (WGS) entry which is preliminary data.</text>
</comment>
<evidence type="ECO:0000313" key="1">
    <source>
        <dbReference type="EMBL" id="KAK9283182.1"/>
    </source>
</evidence>
<evidence type="ECO:0000313" key="2">
    <source>
        <dbReference type="Proteomes" id="UP001415857"/>
    </source>
</evidence>
<dbReference type="EMBL" id="JBBPBK010000006">
    <property type="protein sequence ID" value="KAK9283182.1"/>
    <property type="molecule type" value="Genomic_DNA"/>
</dbReference>
<protein>
    <submittedName>
        <fullName evidence="1">Uncharacterized protein</fullName>
    </submittedName>
</protein>
<organism evidence="1 2">
    <name type="scientific">Liquidambar formosana</name>
    <name type="common">Formosan gum</name>
    <dbReference type="NCBI Taxonomy" id="63359"/>
    <lineage>
        <taxon>Eukaryota</taxon>
        <taxon>Viridiplantae</taxon>
        <taxon>Streptophyta</taxon>
        <taxon>Embryophyta</taxon>
        <taxon>Tracheophyta</taxon>
        <taxon>Spermatophyta</taxon>
        <taxon>Magnoliopsida</taxon>
        <taxon>eudicotyledons</taxon>
        <taxon>Gunneridae</taxon>
        <taxon>Pentapetalae</taxon>
        <taxon>Saxifragales</taxon>
        <taxon>Altingiaceae</taxon>
        <taxon>Liquidambar</taxon>
    </lineage>
</organism>
<accession>A0AAP0RRA5</accession>
<reference evidence="1 2" key="1">
    <citation type="journal article" date="2024" name="Plant J.">
        <title>Genome sequences and population genomics reveal climatic adaptation and genomic divergence between two closely related sweetgum species.</title>
        <authorList>
            <person name="Xu W.Q."/>
            <person name="Ren C.Q."/>
            <person name="Zhang X.Y."/>
            <person name="Comes H.P."/>
            <person name="Liu X.H."/>
            <person name="Li Y.G."/>
            <person name="Kettle C.J."/>
            <person name="Jalonen R."/>
            <person name="Gaisberger H."/>
            <person name="Ma Y.Z."/>
            <person name="Qiu Y.X."/>
        </authorList>
    </citation>
    <scope>NUCLEOTIDE SEQUENCE [LARGE SCALE GENOMIC DNA]</scope>
    <source>
        <strain evidence="1">Hangzhou</strain>
    </source>
</reference>
<proteinExistence type="predicted"/>
<sequence length="65" mass="7365">MPKSPQHQVSWYLVSSESSPLLCTSSDVADLYNFHNLEADRFLPQAIWTIQCGITDFCKPSLSNF</sequence>
<name>A0AAP0RRA5_LIQFO</name>
<keyword evidence="2" id="KW-1185">Reference proteome</keyword>
<gene>
    <name evidence="1" type="ORF">L1049_011417</name>
</gene>